<name>A0A919CR39_9PROT</name>
<feature type="domain" description="D-isomer specific 2-hydroxyacid dehydrogenase catalytic" evidence="5">
    <location>
        <begin position="19"/>
        <end position="314"/>
    </location>
</feature>
<dbReference type="InterPro" id="IPR006139">
    <property type="entry name" value="D-isomer_2_OHA_DH_cat_dom"/>
</dbReference>
<keyword evidence="2 4" id="KW-0560">Oxidoreductase</keyword>
<evidence type="ECO:0000259" key="5">
    <source>
        <dbReference type="Pfam" id="PF00389"/>
    </source>
</evidence>
<gene>
    <name evidence="7" type="ORF">GCM10017083_26280</name>
</gene>
<dbReference type="Pfam" id="PF00389">
    <property type="entry name" value="2-Hacid_dh"/>
    <property type="match status" value="1"/>
</dbReference>
<sequence length="315" mass="33958">MKVIYHYGVGPWLAARLEALAAEHDLEIAACAEDDDARLAELLPDTDVLLHNLRPVTAEHIAAAPRLKLVQKLGVGVNTIDLEAARARGVAVCNMPGSNSRAVMEMTLLLMLSCLRRLPVFDARTRRGEGWGWPAEMQDTLGELAGRTVGLAGYGSVPRLLAPVLEAMGARVVYCCRSEKADAVGTWVDKPTLLAESDILSLHMPLTEDTRHWLDREAIAAMKPGAIVVNTARGGLIAEDAMVAALTSGHLMGAGLDVFAEEPTPRDNPLLAIDRVVVAPHVAFFTLGTLERGLAVVIDNIARLRDGRELVHRVV</sequence>
<feature type="domain" description="D-isomer specific 2-hydroxyacid dehydrogenase NAD-binding" evidence="6">
    <location>
        <begin position="109"/>
        <end position="283"/>
    </location>
</feature>
<dbReference type="SUPFAM" id="SSF52283">
    <property type="entry name" value="Formate/glycerate dehydrogenase catalytic domain-like"/>
    <property type="match status" value="1"/>
</dbReference>
<dbReference type="Gene3D" id="3.40.50.720">
    <property type="entry name" value="NAD(P)-binding Rossmann-like Domain"/>
    <property type="match status" value="2"/>
</dbReference>
<dbReference type="InterPro" id="IPR006140">
    <property type="entry name" value="D-isomer_DH_NAD-bd"/>
</dbReference>
<keyword evidence="3" id="KW-0520">NAD</keyword>
<evidence type="ECO:0000256" key="4">
    <source>
        <dbReference type="RuleBase" id="RU003719"/>
    </source>
</evidence>
<comment type="caution">
    <text evidence="7">The sequence shown here is derived from an EMBL/GenBank/DDBJ whole genome shotgun (WGS) entry which is preliminary data.</text>
</comment>
<dbReference type="Proteomes" id="UP000630353">
    <property type="component" value="Unassembled WGS sequence"/>
</dbReference>
<dbReference type="SUPFAM" id="SSF51735">
    <property type="entry name" value="NAD(P)-binding Rossmann-fold domains"/>
    <property type="match status" value="1"/>
</dbReference>
<dbReference type="AlphaFoldDB" id="A0A919CR39"/>
<dbReference type="GO" id="GO:0051287">
    <property type="term" value="F:NAD binding"/>
    <property type="evidence" value="ECO:0007669"/>
    <property type="project" value="InterPro"/>
</dbReference>
<proteinExistence type="inferred from homology"/>
<dbReference type="RefSeq" id="WP_189990236.1">
    <property type="nucleotide sequence ID" value="NZ_BMZS01000005.1"/>
</dbReference>
<comment type="similarity">
    <text evidence="1 4">Belongs to the D-isomer specific 2-hydroxyacid dehydrogenase family.</text>
</comment>
<evidence type="ECO:0000259" key="6">
    <source>
        <dbReference type="Pfam" id="PF02826"/>
    </source>
</evidence>
<organism evidence="7 8">
    <name type="scientific">Thalassobaculum fulvum</name>
    <dbReference type="NCBI Taxonomy" id="1633335"/>
    <lineage>
        <taxon>Bacteria</taxon>
        <taxon>Pseudomonadati</taxon>
        <taxon>Pseudomonadota</taxon>
        <taxon>Alphaproteobacteria</taxon>
        <taxon>Rhodospirillales</taxon>
        <taxon>Thalassobaculaceae</taxon>
        <taxon>Thalassobaculum</taxon>
    </lineage>
</organism>
<dbReference type="GO" id="GO:0016616">
    <property type="term" value="F:oxidoreductase activity, acting on the CH-OH group of donors, NAD or NADP as acceptor"/>
    <property type="evidence" value="ECO:0007669"/>
    <property type="project" value="InterPro"/>
</dbReference>
<evidence type="ECO:0000313" key="8">
    <source>
        <dbReference type="Proteomes" id="UP000630353"/>
    </source>
</evidence>
<dbReference type="PANTHER" id="PTHR43761:SF1">
    <property type="entry name" value="D-ISOMER SPECIFIC 2-HYDROXYACID DEHYDROGENASE CATALYTIC DOMAIN-CONTAINING PROTEIN-RELATED"/>
    <property type="match status" value="1"/>
</dbReference>
<accession>A0A919CR39</accession>
<evidence type="ECO:0000313" key="7">
    <source>
        <dbReference type="EMBL" id="GHD51621.1"/>
    </source>
</evidence>
<dbReference type="Pfam" id="PF02826">
    <property type="entry name" value="2-Hacid_dh_C"/>
    <property type="match status" value="1"/>
</dbReference>
<reference evidence="7" key="2">
    <citation type="submission" date="2020-09" db="EMBL/GenBank/DDBJ databases">
        <authorList>
            <person name="Sun Q."/>
            <person name="Kim S."/>
        </authorList>
    </citation>
    <scope>NUCLEOTIDE SEQUENCE</scope>
    <source>
        <strain evidence="7">KCTC 42651</strain>
    </source>
</reference>
<evidence type="ECO:0000256" key="3">
    <source>
        <dbReference type="ARBA" id="ARBA00023027"/>
    </source>
</evidence>
<dbReference type="InterPro" id="IPR036291">
    <property type="entry name" value="NAD(P)-bd_dom_sf"/>
</dbReference>
<protein>
    <submittedName>
        <fullName evidence="7">Glyoxylate reductase</fullName>
    </submittedName>
</protein>
<dbReference type="CDD" id="cd12175">
    <property type="entry name" value="2-Hacid_dh_11"/>
    <property type="match status" value="1"/>
</dbReference>
<reference evidence="7" key="1">
    <citation type="journal article" date="2014" name="Int. J. Syst. Evol. Microbiol.">
        <title>Complete genome sequence of Corynebacterium casei LMG S-19264T (=DSM 44701T), isolated from a smear-ripened cheese.</title>
        <authorList>
            <consortium name="US DOE Joint Genome Institute (JGI-PGF)"/>
            <person name="Walter F."/>
            <person name="Albersmeier A."/>
            <person name="Kalinowski J."/>
            <person name="Ruckert C."/>
        </authorList>
    </citation>
    <scope>NUCLEOTIDE SEQUENCE</scope>
    <source>
        <strain evidence="7">KCTC 42651</strain>
    </source>
</reference>
<evidence type="ECO:0000256" key="1">
    <source>
        <dbReference type="ARBA" id="ARBA00005854"/>
    </source>
</evidence>
<dbReference type="EMBL" id="BMZS01000005">
    <property type="protein sequence ID" value="GHD51621.1"/>
    <property type="molecule type" value="Genomic_DNA"/>
</dbReference>
<dbReference type="InterPro" id="IPR050418">
    <property type="entry name" value="D-iso_2-hydroxyacid_DH_PdxB"/>
</dbReference>
<evidence type="ECO:0000256" key="2">
    <source>
        <dbReference type="ARBA" id="ARBA00023002"/>
    </source>
</evidence>
<dbReference type="PANTHER" id="PTHR43761">
    <property type="entry name" value="D-ISOMER SPECIFIC 2-HYDROXYACID DEHYDROGENASE FAMILY PROTEIN (AFU_ORTHOLOGUE AFUA_1G13630)"/>
    <property type="match status" value="1"/>
</dbReference>
<keyword evidence="8" id="KW-1185">Reference proteome</keyword>